<dbReference type="Pfam" id="PF05036">
    <property type="entry name" value="SPOR"/>
    <property type="match status" value="1"/>
</dbReference>
<feature type="domain" description="Phosphodiester glycosidase" evidence="3">
    <location>
        <begin position="342"/>
        <end position="533"/>
    </location>
</feature>
<dbReference type="InterPro" id="IPR036680">
    <property type="entry name" value="SPOR-like_sf"/>
</dbReference>
<accession>A0A3A9Z9L3</accession>
<dbReference type="PANTHER" id="PTHR40446">
    <property type="entry name" value="N-ACETYLGLUCOSAMINE-1-PHOSPHODIESTER ALPHA-N-ACETYLGLUCOSAMINIDASE"/>
    <property type="match status" value="1"/>
</dbReference>
<gene>
    <name evidence="4" type="ORF">D7294_07610</name>
</gene>
<dbReference type="Gene3D" id="3.30.70.1070">
    <property type="entry name" value="Sporulation related repeat"/>
    <property type="match status" value="1"/>
</dbReference>
<evidence type="ECO:0000313" key="5">
    <source>
        <dbReference type="Proteomes" id="UP000272474"/>
    </source>
</evidence>
<evidence type="ECO:0000313" key="4">
    <source>
        <dbReference type="EMBL" id="RKN44963.1"/>
    </source>
</evidence>
<sequence length="535" mass="55428">MEGAPHMIGRLRRAALAVAALTAVTIATPAAAAGEVPQGDGASFFGGSLPLSAAPETTRLAPGVTLTSLRLGERNADDHWTVHVYLPAEPDGPFGTANTGLGPRATADRVAGALRDAGFDPRVEQVTSPQWADRPAGTLGWIVRIGSWSDQAEATAMLNRVKAAGFTGQARWTAQDGTDPQAPQQVHVVRVDFRQFTGTVGTDYGPTVNGTEPLTELATAAGALAGINAQWFYNGAPAGLFVQDGKILGSATQGRGGIRITGGGRHVDVDTYTAHLTLRAGGATAEIDGVNRIPGVVPNCGGVGGDQPTERPQHDLTCTDSSELVEFTPEYGTVPGGAGAEVVLDRHGRVTAVHAERGARVPEGGTTVQAIGESADWLLAHARVGARLGIERRVEDGRGHRVPLTPDTTILQVGPTLVRDGRISVDAVADGLVHEGTDLTFTYNWAVRSNPRSMIGVDGRGRLLLVALDGRQAGYSEGLGVSEAAELMQLLGAREALNLDGGGSTVMTAAGLGIVNRPSDATGERSLGNVLLVRP</sequence>
<dbReference type="AlphaFoldDB" id="A0A3A9Z9L3"/>
<evidence type="ECO:0000259" key="3">
    <source>
        <dbReference type="Pfam" id="PF09992"/>
    </source>
</evidence>
<feature type="chain" id="PRO_5017258060" evidence="1">
    <location>
        <begin position="33"/>
        <end position="535"/>
    </location>
</feature>
<dbReference type="SUPFAM" id="SSF110997">
    <property type="entry name" value="Sporulation related repeat"/>
    <property type="match status" value="1"/>
</dbReference>
<dbReference type="InterPro" id="IPR018711">
    <property type="entry name" value="NAGPA"/>
</dbReference>
<name>A0A3A9Z9L3_9ACTN</name>
<reference evidence="4 5" key="1">
    <citation type="journal article" date="2014" name="Int. J. Syst. Evol. Microbiol.">
        <title>Streptomyces hoynatensis sp. nov., isolated from deep marine sediment.</title>
        <authorList>
            <person name="Veyisoglu A."/>
            <person name="Sahin N."/>
        </authorList>
    </citation>
    <scope>NUCLEOTIDE SEQUENCE [LARGE SCALE GENOMIC DNA]</scope>
    <source>
        <strain evidence="4 5">KCTC 29097</strain>
    </source>
</reference>
<evidence type="ECO:0000259" key="2">
    <source>
        <dbReference type="Pfam" id="PF05036"/>
    </source>
</evidence>
<evidence type="ECO:0000256" key="1">
    <source>
        <dbReference type="SAM" id="SignalP"/>
    </source>
</evidence>
<dbReference type="GO" id="GO:0042834">
    <property type="term" value="F:peptidoglycan binding"/>
    <property type="evidence" value="ECO:0007669"/>
    <property type="project" value="InterPro"/>
</dbReference>
<comment type="caution">
    <text evidence="4">The sequence shown here is derived from an EMBL/GenBank/DDBJ whole genome shotgun (WGS) entry which is preliminary data.</text>
</comment>
<dbReference type="EMBL" id="RBAL01000003">
    <property type="protein sequence ID" value="RKN44963.1"/>
    <property type="molecule type" value="Genomic_DNA"/>
</dbReference>
<protein>
    <submittedName>
        <fullName evidence="4">Sporulation domain-containing protein</fullName>
    </submittedName>
</protein>
<proteinExistence type="predicted"/>
<dbReference type="InterPro" id="IPR007730">
    <property type="entry name" value="SPOR-like_dom"/>
</dbReference>
<dbReference type="Proteomes" id="UP000272474">
    <property type="component" value="Unassembled WGS sequence"/>
</dbReference>
<feature type="domain" description="SPOR" evidence="2">
    <location>
        <begin position="104"/>
        <end position="171"/>
    </location>
</feature>
<keyword evidence="5" id="KW-1185">Reference proteome</keyword>
<organism evidence="4 5">
    <name type="scientific">Streptomyces hoynatensis</name>
    <dbReference type="NCBI Taxonomy" id="1141874"/>
    <lineage>
        <taxon>Bacteria</taxon>
        <taxon>Bacillati</taxon>
        <taxon>Actinomycetota</taxon>
        <taxon>Actinomycetes</taxon>
        <taxon>Kitasatosporales</taxon>
        <taxon>Streptomycetaceae</taxon>
        <taxon>Streptomyces</taxon>
    </lineage>
</organism>
<dbReference type="PANTHER" id="PTHR40446:SF2">
    <property type="entry name" value="N-ACETYLGLUCOSAMINE-1-PHOSPHODIESTER ALPHA-N-ACETYLGLUCOSAMINIDASE"/>
    <property type="match status" value="1"/>
</dbReference>
<keyword evidence="1" id="KW-0732">Signal</keyword>
<dbReference type="Pfam" id="PF09992">
    <property type="entry name" value="NAGPA"/>
    <property type="match status" value="1"/>
</dbReference>
<feature type="signal peptide" evidence="1">
    <location>
        <begin position="1"/>
        <end position="32"/>
    </location>
</feature>